<keyword evidence="5 7" id="KW-0413">Isomerase</keyword>
<evidence type="ECO:0000256" key="1">
    <source>
        <dbReference type="ARBA" id="ARBA00000056"/>
    </source>
</evidence>
<dbReference type="AlphaFoldDB" id="A0A917FI45"/>
<evidence type="ECO:0000256" key="7">
    <source>
        <dbReference type="HAMAP-Rule" id="MF_01235"/>
    </source>
</evidence>
<dbReference type="HAMAP" id="MF_01235">
    <property type="entry name" value="ManNAc6P_epimer"/>
    <property type="match status" value="1"/>
</dbReference>
<keyword evidence="6 7" id="KW-0119">Carbohydrate metabolism</keyword>
<dbReference type="FunFam" id="3.20.20.70:FF:000035">
    <property type="entry name" value="Putative N-acetylmannosamine-6-phosphate 2-epimerase"/>
    <property type="match status" value="1"/>
</dbReference>
<dbReference type="GO" id="GO:0005829">
    <property type="term" value="C:cytosol"/>
    <property type="evidence" value="ECO:0007669"/>
    <property type="project" value="TreeGrafter"/>
</dbReference>
<dbReference type="PANTHER" id="PTHR36204:SF1">
    <property type="entry name" value="N-ACETYLMANNOSAMINE-6-PHOSPHATE 2-EPIMERASE-RELATED"/>
    <property type="match status" value="1"/>
</dbReference>
<dbReference type="Pfam" id="PF04131">
    <property type="entry name" value="NanE"/>
    <property type="match status" value="1"/>
</dbReference>
<evidence type="ECO:0000313" key="8">
    <source>
        <dbReference type="EMBL" id="GGF81193.1"/>
    </source>
</evidence>
<comment type="pathway">
    <text evidence="3 7">Amino-sugar metabolism; N-acetylneuraminate degradation; D-fructose 6-phosphate from N-acetylneuraminate: step 3/5.</text>
</comment>
<dbReference type="GO" id="GO:0047465">
    <property type="term" value="F:N-acylglucosamine-6-phosphate 2-epimerase activity"/>
    <property type="evidence" value="ECO:0007669"/>
    <property type="project" value="UniProtKB-EC"/>
</dbReference>
<dbReference type="SUPFAM" id="SSF51366">
    <property type="entry name" value="Ribulose-phoshate binding barrel"/>
    <property type="match status" value="1"/>
</dbReference>
<evidence type="ECO:0000256" key="4">
    <source>
        <dbReference type="ARBA" id="ARBA00007439"/>
    </source>
</evidence>
<accession>A0A917FI45</accession>
<name>A0A917FI45_9BACL</name>
<dbReference type="GO" id="GO:0019262">
    <property type="term" value="P:N-acetylneuraminate catabolic process"/>
    <property type="evidence" value="ECO:0007669"/>
    <property type="project" value="UniProtKB-UniRule"/>
</dbReference>
<evidence type="ECO:0000256" key="2">
    <source>
        <dbReference type="ARBA" id="ARBA00002147"/>
    </source>
</evidence>
<evidence type="ECO:0000256" key="5">
    <source>
        <dbReference type="ARBA" id="ARBA00023235"/>
    </source>
</evidence>
<dbReference type="InterPro" id="IPR011060">
    <property type="entry name" value="RibuloseP-bd_barrel"/>
</dbReference>
<dbReference type="GO" id="GO:0006053">
    <property type="term" value="P:N-acetylmannosamine catabolic process"/>
    <property type="evidence" value="ECO:0007669"/>
    <property type="project" value="TreeGrafter"/>
</dbReference>
<evidence type="ECO:0000256" key="3">
    <source>
        <dbReference type="ARBA" id="ARBA00005081"/>
    </source>
</evidence>
<dbReference type="InterPro" id="IPR013785">
    <property type="entry name" value="Aldolase_TIM"/>
</dbReference>
<dbReference type="Gene3D" id="3.20.20.70">
    <property type="entry name" value="Aldolase class I"/>
    <property type="match status" value="1"/>
</dbReference>
<dbReference type="PANTHER" id="PTHR36204">
    <property type="entry name" value="N-ACETYLMANNOSAMINE-6-PHOSPHATE 2-EPIMERASE-RELATED"/>
    <property type="match status" value="1"/>
</dbReference>
<comment type="caution">
    <text evidence="8">The sequence shown here is derived from an EMBL/GenBank/DDBJ whole genome shotgun (WGS) entry which is preliminary data.</text>
</comment>
<comment type="catalytic activity">
    <reaction evidence="1 7">
        <text>an N-acyl-D-glucosamine 6-phosphate = an N-acyl-D-mannosamine 6-phosphate</text>
        <dbReference type="Rhea" id="RHEA:23932"/>
        <dbReference type="ChEBI" id="CHEBI:57599"/>
        <dbReference type="ChEBI" id="CHEBI:57666"/>
        <dbReference type="EC" id="5.1.3.9"/>
    </reaction>
</comment>
<keyword evidence="9" id="KW-1185">Reference proteome</keyword>
<proteinExistence type="inferred from homology"/>
<sequence>MGTLTATILERIHGGLIVSCQALPGEPLHGADIMARMAAAAEEGGAVGIRANGAADARAIKQAVALPVIGIVKRDYPGSEVYITPTLREIDELLEAGADMIAFDATRQIRPEHCTLEQITAYLKQAGVSSMADISILEEAVYAESLGVSCVSTTLSGYTAYSVKQEGPDLELLQAAAERLSIPVIAEGRISQPAEVEAALDLGAYAVVVGSAITRPQLITERFAAVTRKVRMRNNGNERPN</sequence>
<dbReference type="EMBL" id="BMKR01000010">
    <property type="protein sequence ID" value="GGF81193.1"/>
    <property type="molecule type" value="Genomic_DNA"/>
</dbReference>
<dbReference type="Proteomes" id="UP000637643">
    <property type="component" value="Unassembled WGS sequence"/>
</dbReference>
<evidence type="ECO:0000256" key="6">
    <source>
        <dbReference type="ARBA" id="ARBA00023277"/>
    </source>
</evidence>
<dbReference type="NCBIfam" id="NF002231">
    <property type="entry name" value="PRK01130.1"/>
    <property type="match status" value="1"/>
</dbReference>
<comment type="function">
    <text evidence="2 7">Converts N-acetylmannosamine-6-phosphate (ManNAc-6-P) to N-acetylglucosamine-6-phosphate (GlcNAc-6-P).</text>
</comment>
<dbReference type="GO" id="GO:0005975">
    <property type="term" value="P:carbohydrate metabolic process"/>
    <property type="evidence" value="ECO:0007669"/>
    <property type="project" value="UniProtKB-UniRule"/>
</dbReference>
<dbReference type="EC" id="5.1.3.9" evidence="7"/>
<gene>
    <name evidence="7 8" type="primary">nanE</name>
    <name evidence="8" type="ORF">GCM10010912_27870</name>
</gene>
<organism evidence="8 9">
    <name type="scientific">Paenibacillus albidus</name>
    <dbReference type="NCBI Taxonomy" id="2041023"/>
    <lineage>
        <taxon>Bacteria</taxon>
        <taxon>Bacillati</taxon>
        <taxon>Bacillota</taxon>
        <taxon>Bacilli</taxon>
        <taxon>Bacillales</taxon>
        <taxon>Paenibacillaceae</taxon>
        <taxon>Paenibacillus</taxon>
    </lineage>
</organism>
<evidence type="ECO:0000313" key="9">
    <source>
        <dbReference type="Proteomes" id="UP000637643"/>
    </source>
</evidence>
<dbReference type="InterPro" id="IPR007260">
    <property type="entry name" value="NanE"/>
</dbReference>
<comment type="similarity">
    <text evidence="4 7">Belongs to the NanE family.</text>
</comment>
<protein>
    <recommendedName>
        <fullName evidence="7">Putative N-acetylmannosamine-6-phosphate 2-epimerase</fullName>
        <ecNumber evidence="7">5.1.3.9</ecNumber>
    </recommendedName>
    <alternativeName>
        <fullName evidence="7">ManNAc-6-P epimerase</fullName>
    </alternativeName>
</protein>
<reference evidence="8" key="1">
    <citation type="journal article" date="2014" name="Int. J. Syst. Evol. Microbiol.">
        <title>Complete genome sequence of Corynebacterium casei LMG S-19264T (=DSM 44701T), isolated from a smear-ripened cheese.</title>
        <authorList>
            <consortium name="US DOE Joint Genome Institute (JGI-PGF)"/>
            <person name="Walter F."/>
            <person name="Albersmeier A."/>
            <person name="Kalinowski J."/>
            <person name="Ruckert C."/>
        </authorList>
    </citation>
    <scope>NUCLEOTIDE SEQUENCE</scope>
    <source>
        <strain evidence="8">CGMCC 1.16134</strain>
    </source>
</reference>
<reference evidence="8" key="2">
    <citation type="submission" date="2020-09" db="EMBL/GenBank/DDBJ databases">
        <authorList>
            <person name="Sun Q."/>
            <person name="Zhou Y."/>
        </authorList>
    </citation>
    <scope>NUCLEOTIDE SEQUENCE</scope>
    <source>
        <strain evidence="8">CGMCC 1.16134</strain>
    </source>
</reference>
<dbReference type="CDD" id="cd04729">
    <property type="entry name" value="NanE"/>
    <property type="match status" value="1"/>
</dbReference>